<dbReference type="Pfam" id="PF02494">
    <property type="entry name" value="HYR"/>
    <property type="match status" value="2"/>
</dbReference>
<dbReference type="InterPro" id="IPR003410">
    <property type="entry name" value="HYR_dom"/>
</dbReference>
<dbReference type="InterPro" id="IPR021655">
    <property type="entry name" value="Put_metal-bd"/>
</dbReference>
<dbReference type="SUPFAM" id="SSF141452">
    <property type="entry name" value="Hcp1-like"/>
    <property type="match status" value="1"/>
</dbReference>
<feature type="compositionally biased region" description="Acidic residues" evidence="4">
    <location>
        <begin position="959"/>
        <end position="969"/>
    </location>
</feature>
<dbReference type="GO" id="GO:0005509">
    <property type="term" value="F:calcium ion binding"/>
    <property type="evidence" value="ECO:0007669"/>
    <property type="project" value="InterPro"/>
</dbReference>
<organism evidence="6 7">
    <name type="scientific">Nitrosopumilus oxyclinae</name>
    <dbReference type="NCBI Taxonomy" id="1959104"/>
    <lineage>
        <taxon>Archaea</taxon>
        <taxon>Nitrososphaerota</taxon>
        <taxon>Nitrososphaeria</taxon>
        <taxon>Nitrosopumilales</taxon>
        <taxon>Nitrosopumilaceae</taxon>
        <taxon>Nitrosopumilus</taxon>
    </lineage>
</organism>
<protein>
    <recommendedName>
        <fullName evidence="5">HYR domain-containing protein</fullName>
    </recommendedName>
</protein>
<evidence type="ECO:0000256" key="1">
    <source>
        <dbReference type="ARBA" id="ARBA00022729"/>
    </source>
</evidence>
<dbReference type="InterPro" id="IPR003367">
    <property type="entry name" value="Thrombospondin_3-like_rpt"/>
</dbReference>
<dbReference type="Pfam" id="PF11617">
    <property type="entry name" value="Cu-binding_MopE"/>
    <property type="match status" value="1"/>
</dbReference>
<evidence type="ECO:0000313" key="7">
    <source>
        <dbReference type="Proteomes" id="UP000509441"/>
    </source>
</evidence>
<dbReference type="AlphaFoldDB" id="A0A7D5R2Y1"/>
<dbReference type="RefSeq" id="WP_179363194.1">
    <property type="nucleotide sequence ID" value="NZ_CP026994.1"/>
</dbReference>
<keyword evidence="2" id="KW-0677">Repeat</keyword>
<feature type="domain" description="HYR" evidence="5">
    <location>
        <begin position="546"/>
        <end position="629"/>
    </location>
</feature>
<dbReference type="PROSITE" id="PS50825">
    <property type="entry name" value="HYR"/>
    <property type="match status" value="1"/>
</dbReference>
<feature type="compositionally biased region" description="Polar residues" evidence="4">
    <location>
        <begin position="205"/>
        <end position="216"/>
    </location>
</feature>
<keyword evidence="1" id="KW-0732">Signal</keyword>
<name>A0A7D5R2Y1_9ARCH</name>
<dbReference type="GeneID" id="56060792"/>
<feature type="compositionally biased region" description="Low complexity" evidence="4">
    <location>
        <begin position="227"/>
        <end position="244"/>
    </location>
</feature>
<sequence length="977" mass="104136">MKFFNLLVILVLFATVFTVQGAYAAILVEIPSIPGESKIKDFENQIIVDSLNFEIDRTLAESGKDGTADINIGVGEISEIAMSKNLDLASSGIFKSSVSGNNVGDVKISFLTTTSDKPHVYLEYILHNSFIKDWQTSANSDDRPDEEFSLIFNKIEATYTPIGLDGKPGTPVTECWDRVKNMKCDFSPPPPTDSDGDGVSDSVDNCPSTPNASQTDSDGDGIGDACDTTGPVDSDGDGVPDSSDNCPDDFNPTQENFDGDVLGDVCDSDDDNDGIPDDLDTNPFLQSGGFADNDPAPITEGMVFAGDQTIRVSDVEDPRGVRILASGGTIPATVTACSASAVFILDAEEEVIITCDSANIQVVSGSIDVTFTDVNNVVGTTTLNSGDDLTFDGTLFEFTNNGASQVVIIVNGNPIDIPVGQTILDADGDGFPSTLDCNDGDSTIFPGATEIPNDGIDQDCNGEDIDTNPPTLTIPSDVTVEFGDDTSTTSTGTATAIDTVDPAPTISSTDVIISGTIPGLDTITRTWTATDNSGNAASADQTITIVDTTPPEFDGTLIQDITEEATGPDGATVEFTSPITGDAVDGQITSICIPQSGLLFSLAEHTVECTATDASGNSSSESFRIFVVDTTAPFVISSGDVTVEATAFDTLASDVTLGIPSVSDAVDSDPIVTNNEPATYPLGLTSILWTATDFSDNVGEDIQLVTLVDTTAPVLTIPDDVKVPLDGLLTLVDIGTAFAIDAVDSNPLITNDSPVDGFPIGDTTVTWTATDFTGNSVIQTQLVTINGPQQGKQDIISELELLKIQANEKNTPKEIDKAIKDIQNSLESQLWIDQINLDPKKGDKVFKEEGDAIQRLLKILGDNNDDKKKKSKETLEFQNQIQKFIDNLVDIDRILAQHAIDKAIDEFGGDKKSDKEIDKANKEMVKAQEELDKDKPEKAIDRFEKAWNHAQKAMKHGDDEDDEEEENDNDDKKDKKD</sequence>
<reference evidence="6 7" key="1">
    <citation type="submission" date="2018-02" db="EMBL/GenBank/DDBJ databases">
        <title>Complete genome of Nitrosopumilus oxyclinae HCE1.</title>
        <authorList>
            <person name="Qin W."/>
            <person name="Zheng Y."/>
            <person name="Stahl D.A."/>
        </authorList>
    </citation>
    <scope>NUCLEOTIDE SEQUENCE [LARGE SCALE GENOMIC DNA]</scope>
    <source>
        <strain evidence="6 7">HCE1</strain>
    </source>
</reference>
<dbReference type="InterPro" id="IPR017897">
    <property type="entry name" value="Thrombospondin_3_rpt"/>
</dbReference>
<dbReference type="Pfam" id="PF05638">
    <property type="entry name" value="T6SS_HCP"/>
    <property type="match status" value="1"/>
</dbReference>
<dbReference type="InterPro" id="IPR008514">
    <property type="entry name" value="T6SS_Hcp"/>
</dbReference>
<keyword evidence="3" id="KW-0106">Calcium</keyword>
<evidence type="ECO:0000256" key="4">
    <source>
        <dbReference type="SAM" id="MobiDB-lite"/>
    </source>
</evidence>
<keyword evidence="7" id="KW-1185">Reference proteome</keyword>
<dbReference type="SUPFAM" id="SSF103647">
    <property type="entry name" value="TSP type-3 repeat"/>
    <property type="match status" value="1"/>
</dbReference>
<dbReference type="PANTHER" id="PTHR10199">
    <property type="entry name" value="THROMBOSPONDIN"/>
    <property type="match status" value="1"/>
</dbReference>
<dbReference type="Proteomes" id="UP000509441">
    <property type="component" value="Chromosome"/>
</dbReference>
<feature type="region of interest" description="Disordered" evidence="4">
    <location>
        <begin position="925"/>
        <end position="977"/>
    </location>
</feature>
<evidence type="ECO:0000259" key="5">
    <source>
        <dbReference type="PROSITE" id="PS50825"/>
    </source>
</evidence>
<dbReference type="Gene3D" id="4.10.1080.10">
    <property type="entry name" value="TSP type-3 repeat"/>
    <property type="match status" value="1"/>
</dbReference>
<dbReference type="OrthoDB" id="295891at2157"/>
<dbReference type="InterPro" id="IPR036624">
    <property type="entry name" value="Hcp1-lik_sf"/>
</dbReference>
<evidence type="ECO:0000256" key="3">
    <source>
        <dbReference type="ARBA" id="ARBA00022837"/>
    </source>
</evidence>
<feature type="region of interest" description="Disordered" evidence="4">
    <location>
        <begin position="186"/>
        <end position="276"/>
    </location>
</feature>
<dbReference type="PROSITE" id="PS51234">
    <property type="entry name" value="TSP3"/>
    <property type="match status" value="1"/>
</dbReference>
<feature type="compositionally biased region" description="Acidic residues" evidence="4">
    <location>
        <begin position="266"/>
        <end position="276"/>
    </location>
</feature>
<dbReference type="InterPro" id="IPR028974">
    <property type="entry name" value="TSP_type-3_rpt"/>
</dbReference>
<feature type="compositionally biased region" description="Basic and acidic residues" evidence="4">
    <location>
        <begin position="925"/>
        <end position="947"/>
    </location>
</feature>
<proteinExistence type="predicted"/>
<gene>
    <name evidence="6" type="ORF">C5F49_02530</name>
</gene>
<accession>A0A7D5R2Y1</accession>
<evidence type="ECO:0000313" key="6">
    <source>
        <dbReference type="EMBL" id="QLH04317.1"/>
    </source>
</evidence>
<dbReference type="EMBL" id="CP026994">
    <property type="protein sequence ID" value="QLH04317.1"/>
    <property type="molecule type" value="Genomic_DNA"/>
</dbReference>
<dbReference type="Pfam" id="PF02412">
    <property type="entry name" value="TSP_3"/>
    <property type="match status" value="3"/>
</dbReference>
<dbReference type="GO" id="GO:0007155">
    <property type="term" value="P:cell adhesion"/>
    <property type="evidence" value="ECO:0007669"/>
    <property type="project" value="InterPro"/>
</dbReference>
<dbReference type="Gene3D" id="2.30.110.20">
    <property type="entry name" value="Hcp1-like"/>
    <property type="match status" value="1"/>
</dbReference>
<evidence type="ECO:0000256" key="2">
    <source>
        <dbReference type="ARBA" id="ARBA00022737"/>
    </source>
</evidence>
<dbReference type="KEGG" id="nox:C5F49_02530"/>